<protein>
    <submittedName>
        <fullName evidence="3">Uncharacterized protein</fullName>
    </submittedName>
</protein>
<sequence>MMSALFLATTLAFVGLIAIDGAQARILSDSLGLGLKVAILGAYGRKCTPPPPSPIPSPRTKELTTKYEKYSSPPPESPKTDPSLGQVTTSYGRTLPSPPPTPKPATPKGQLETGSPCTDETPCNNGYISMISNFERPGPRPPTPKPAPPTHPITFDLEPKVHARSQPGQYVFST</sequence>
<feature type="compositionally biased region" description="Basic and acidic residues" evidence="1">
    <location>
        <begin position="59"/>
        <end position="69"/>
    </location>
</feature>
<feature type="compositionally biased region" description="Pro residues" evidence="1">
    <location>
        <begin position="48"/>
        <end position="57"/>
    </location>
</feature>
<feature type="chain" id="PRO_5043774248" evidence="2">
    <location>
        <begin position="25"/>
        <end position="174"/>
    </location>
</feature>
<feature type="signal peptide" evidence="2">
    <location>
        <begin position="1"/>
        <end position="24"/>
    </location>
</feature>
<proteinExistence type="predicted"/>
<feature type="compositionally biased region" description="Polar residues" evidence="1">
    <location>
        <begin position="112"/>
        <end position="132"/>
    </location>
</feature>
<dbReference type="AlphaFoldDB" id="A0AAV1RIR5"/>
<feature type="region of interest" description="Disordered" evidence="1">
    <location>
        <begin position="46"/>
        <end position="174"/>
    </location>
</feature>
<name>A0AAV1RIR5_9ROSI</name>
<dbReference type="EMBL" id="CAWUPB010000994">
    <property type="protein sequence ID" value="CAK7336335.1"/>
    <property type="molecule type" value="Genomic_DNA"/>
</dbReference>
<feature type="compositionally biased region" description="Pro residues" evidence="1">
    <location>
        <begin position="96"/>
        <end position="105"/>
    </location>
</feature>
<accession>A0AAV1RIR5</accession>
<dbReference type="Proteomes" id="UP001314170">
    <property type="component" value="Unassembled WGS sequence"/>
</dbReference>
<evidence type="ECO:0000313" key="4">
    <source>
        <dbReference type="Proteomes" id="UP001314170"/>
    </source>
</evidence>
<feature type="compositionally biased region" description="Polar residues" evidence="1">
    <location>
        <begin position="83"/>
        <end position="92"/>
    </location>
</feature>
<dbReference type="PRINTS" id="PR01217">
    <property type="entry name" value="PRICHEXTENSN"/>
</dbReference>
<reference evidence="3 4" key="1">
    <citation type="submission" date="2024-01" db="EMBL/GenBank/DDBJ databases">
        <authorList>
            <person name="Waweru B."/>
        </authorList>
    </citation>
    <scope>NUCLEOTIDE SEQUENCE [LARGE SCALE GENOMIC DNA]</scope>
</reference>
<evidence type="ECO:0000313" key="3">
    <source>
        <dbReference type="EMBL" id="CAK7336335.1"/>
    </source>
</evidence>
<organism evidence="3 4">
    <name type="scientific">Dovyalis caffra</name>
    <dbReference type="NCBI Taxonomy" id="77055"/>
    <lineage>
        <taxon>Eukaryota</taxon>
        <taxon>Viridiplantae</taxon>
        <taxon>Streptophyta</taxon>
        <taxon>Embryophyta</taxon>
        <taxon>Tracheophyta</taxon>
        <taxon>Spermatophyta</taxon>
        <taxon>Magnoliopsida</taxon>
        <taxon>eudicotyledons</taxon>
        <taxon>Gunneridae</taxon>
        <taxon>Pentapetalae</taxon>
        <taxon>rosids</taxon>
        <taxon>fabids</taxon>
        <taxon>Malpighiales</taxon>
        <taxon>Salicaceae</taxon>
        <taxon>Flacourtieae</taxon>
        <taxon>Dovyalis</taxon>
    </lineage>
</organism>
<comment type="caution">
    <text evidence="3">The sequence shown here is derived from an EMBL/GenBank/DDBJ whole genome shotgun (WGS) entry which is preliminary data.</text>
</comment>
<evidence type="ECO:0000256" key="1">
    <source>
        <dbReference type="SAM" id="MobiDB-lite"/>
    </source>
</evidence>
<evidence type="ECO:0000256" key="2">
    <source>
        <dbReference type="SAM" id="SignalP"/>
    </source>
</evidence>
<gene>
    <name evidence="3" type="ORF">DCAF_LOCUS11343</name>
</gene>
<keyword evidence="2" id="KW-0732">Signal</keyword>
<keyword evidence="4" id="KW-1185">Reference proteome</keyword>
<feature type="compositionally biased region" description="Pro residues" evidence="1">
    <location>
        <begin position="139"/>
        <end position="151"/>
    </location>
</feature>